<keyword evidence="2" id="KW-0812">Transmembrane</keyword>
<feature type="compositionally biased region" description="Polar residues" evidence="1">
    <location>
        <begin position="36"/>
        <end position="48"/>
    </location>
</feature>
<keyword evidence="2" id="KW-1133">Transmembrane helix</keyword>
<accession>A0AAD7V945</accession>
<dbReference type="GO" id="GO:0006629">
    <property type="term" value="P:lipid metabolic process"/>
    <property type="evidence" value="ECO:0007669"/>
    <property type="project" value="InterPro"/>
</dbReference>
<dbReference type="InterPro" id="IPR029058">
    <property type="entry name" value="AB_hydrolase_fold"/>
</dbReference>
<sequence length="714" mass="79301">MRRRQTTAAPEQSHGQEETAKLTTAHELHNGDRSTSDSALQDLRQQQGDKVLRRHESSSELPEDILADSQLYKMDTRPFWKRKRFHFIVGVSVGALAMLGAASTTPTAQTHFNELQTYLALQLADLDLGGATDIVDELFGNVTTYLKPSPTSDIPFMPALSLKEEMQLEPHFPVVLIPGIISSGLESWGTSEKSQKYFRKRMWGTTTMFRSVLLDKESWTQHVKLDPVTGLDPPGVKIRAAQGLDAADYFVTGYWVWARIIENLAAIGYDTNNMHLASYDWRLSFSNLEVRDKYFTKLKATIETSKLTHGRKTVIISHSMGSVLFPYFLKWVESPLGANAGSAWTEEHIESFVNIAGPMMGVPKAITAMLSGETRDTMALGSFGAYLLEKFFSRRERSSLMRSWAGGASMLPKGGDLIWGTAESSPDDPIHGLQGRPSYGSLLTFAGTDNANESNEINREKFSAASSIDLLHENTPEEFHTMLRTNYSYGITTSKAQLKRNDHDPTKWSNSIESKLPNAPSMKIYCMYGVGLPTERSYYYARSSQEQGAVCEENDTSCHEVGDDAYDKARDLAESLSSTAMDILQPPELYIDPTAHDPDNGVETGVRFSDGDGTVPILSLGYMCAPSGGWRKHADLYNPGHSPVVLREYMNEESESRLDVRGGRKAGDHVDILGNWDLMTDILQIVSNKGNNVTERILSDIERYASNIPLSPSS</sequence>
<name>A0AAD7V945_9FUNG</name>
<protein>
    <recommendedName>
        <fullName evidence="5">Phospholipid:diacylglycerol acyltransferase</fullName>
    </recommendedName>
</protein>
<dbReference type="InterPro" id="IPR003386">
    <property type="entry name" value="LACT/PDAT_acylTrfase"/>
</dbReference>
<keyword evidence="2" id="KW-0472">Membrane</keyword>
<dbReference type="AlphaFoldDB" id="A0AAD7V945"/>
<comment type="caution">
    <text evidence="3">The sequence shown here is derived from an EMBL/GenBank/DDBJ whole genome shotgun (WGS) entry which is preliminary data.</text>
</comment>
<feature type="compositionally biased region" description="Basic and acidic residues" evidence="1">
    <location>
        <begin position="14"/>
        <end position="35"/>
    </location>
</feature>
<dbReference type="Pfam" id="PF02450">
    <property type="entry name" value="LCAT"/>
    <property type="match status" value="1"/>
</dbReference>
<dbReference type="Gene3D" id="3.40.50.1820">
    <property type="entry name" value="alpha/beta hydrolase"/>
    <property type="match status" value="1"/>
</dbReference>
<dbReference type="SUPFAM" id="SSF53474">
    <property type="entry name" value="alpha/beta-Hydrolases"/>
    <property type="match status" value="1"/>
</dbReference>
<feature type="compositionally biased region" description="Polar residues" evidence="1">
    <location>
        <begin position="1"/>
        <end position="10"/>
    </location>
</feature>
<dbReference type="GeneID" id="83209913"/>
<gene>
    <name evidence="3" type="ORF">O0I10_002496</name>
</gene>
<evidence type="ECO:0000313" key="3">
    <source>
        <dbReference type="EMBL" id="KAJ8661689.1"/>
    </source>
</evidence>
<evidence type="ECO:0008006" key="5">
    <source>
        <dbReference type="Google" id="ProtNLM"/>
    </source>
</evidence>
<reference evidence="3 4" key="1">
    <citation type="submission" date="2023-03" db="EMBL/GenBank/DDBJ databases">
        <title>Genome sequence of Lichtheimia ornata CBS 291.66.</title>
        <authorList>
            <person name="Mohabir J.T."/>
            <person name="Shea T.P."/>
            <person name="Kurbessoian T."/>
            <person name="Berby B."/>
            <person name="Fontaine J."/>
            <person name="Livny J."/>
            <person name="Gnirke A."/>
            <person name="Stajich J.E."/>
            <person name="Cuomo C.A."/>
        </authorList>
    </citation>
    <scope>NUCLEOTIDE SEQUENCE [LARGE SCALE GENOMIC DNA]</scope>
    <source>
        <strain evidence="3">CBS 291.66</strain>
    </source>
</reference>
<dbReference type="Proteomes" id="UP001234581">
    <property type="component" value="Unassembled WGS sequence"/>
</dbReference>
<feature type="region of interest" description="Disordered" evidence="1">
    <location>
        <begin position="1"/>
        <end position="59"/>
    </location>
</feature>
<dbReference type="EMBL" id="JARTCD010000007">
    <property type="protein sequence ID" value="KAJ8661689.1"/>
    <property type="molecule type" value="Genomic_DNA"/>
</dbReference>
<evidence type="ECO:0000313" key="4">
    <source>
        <dbReference type="Proteomes" id="UP001234581"/>
    </source>
</evidence>
<dbReference type="PANTHER" id="PTHR11440">
    <property type="entry name" value="LECITHIN-CHOLESTEROL ACYLTRANSFERASE-RELATED"/>
    <property type="match status" value="1"/>
</dbReference>
<proteinExistence type="predicted"/>
<organism evidence="3 4">
    <name type="scientific">Lichtheimia ornata</name>
    <dbReference type="NCBI Taxonomy" id="688661"/>
    <lineage>
        <taxon>Eukaryota</taxon>
        <taxon>Fungi</taxon>
        <taxon>Fungi incertae sedis</taxon>
        <taxon>Mucoromycota</taxon>
        <taxon>Mucoromycotina</taxon>
        <taxon>Mucoromycetes</taxon>
        <taxon>Mucorales</taxon>
        <taxon>Lichtheimiaceae</taxon>
        <taxon>Lichtheimia</taxon>
    </lineage>
</organism>
<dbReference type="RefSeq" id="XP_058346602.1">
    <property type="nucleotide sequence ID" value="XM_058482578.1"/>
</dbReference>
<dbReference type="GO" id="GO:0008374">
    <property type="term" value="F:O-acyltransferase activity"/>
    <property type="evidence" value="ECO:0007669"/>
    <property type="project" value="InterPro"/>
</dbReference>
<keyword evidence="4" id="KW-1185">Reference proteome</keyword>
<evidence type="ECO:0000256" key="2">
    <source>
        <dbReference type="SAM" id="Phobius"/>
    </source>
</evidence>
<evidence type="ECO:0000256" key="1">
    <source>
        <dbReference type="SAM" id="MobiDB-lite"/>
    </source>
</evidence>
<feature type="transmembrane region" description="Helical" evidence="2">
    <location>
        <begin position="85"/>
        <end position="103"/>
    </location>
</feature>